<sequence length="57" mass="6469">MACATKEKRIRLTKRVIAKTKGAKRNRYEQKLAFLQTLTPNARFYKGAKIGGQGGWN</sequence>
<organism evidence="1">
    <name type="scientific">viral metagenome</name>
    <dbReference type="NCBI Taxonomy" id="1070528"/>
    <lineage>
        <taxon>unclassified sequences</taxon>
        <taxon>metagenomes</taxon>
        <taxon>organismal metagenomes</taxon>
    </lineage>
</organism>
<name>A0A6M3LY27_9ZZZZ</name>
<protein>
    <submittedName>
        <fullName evidence="1">Uncharacterized protein</fullName>
    </submittedName>
</protein>
<dbReference type="EMBL" id="MT143529">
    <property type="protein sequence ID" value="QJA97841.1"/>
    <property type="molecule type" value="Genomic_DNA"/>
</dbReference>
<gene>
    <name evidence="1" type="ORF">MM415B05916_0011</name>
</gene>
<proteinExistence type="predicted"/>
<accession>A0A6M3LY27</accession>
<evidence type="ECO:0000313" key="1">
    <source>
        <dbReference type="EMBL" id="QJA97841.1"/>
    </source>
</evidence>
<reference evidence="1" key="1">
    <citation type="submission" date="2020-03" db="EMBL/GenBank/DDBJ databases">
        <title>The deep terrestrial virosphere.</title>
        <authorList>
            <person name="Holmfeldt K."/>
            <person name="Nilsson E."/>
            <person name="Simone D."/>
            <person name="Lopez-Fernandez M."/>
            <person name="Wu X."/>
            <person name="de Brujin I."/>
            <person name="Lundin D."/>
            <person name="Andersson A."/>
            <person name="Bertilsson S."/>
            <person name="Dopson M."/>
        </authorList>
    </citation>
    <scope>NUCLEOTIDE SEQUENCE</scope>
    <source>
        <strain evidence="1">MM415B05916</strain>
    </source>
</reference>
<dbReference type="AlphaFoldDB" id="A0A6M3LY27"/>